<feature type="domain" description="PLAT" evidence="6">
    <location>
        <begin position="154"/>
        <end position="258"/>
    </location>
</feature>
<dbReference type="RefSeq" id="XP_013791219.1">
    <property type="nucleotide sequence ID" value="XM_013935765.2"/>
</dbReference>
<dbReference type="GeneID" id="106475070"/>
<comment type="subcellular location">
    <subcellularLocation>
        <location evidence="1">Secreted</location>
    </subcellularLocation>
</comment>
<dbReference type="InterPro" id="IPR000734">
    <property type="entry name" value="TAG_lipase"/>
</dbReference>
<comment type="similarity">
    <text evidence="2 4">Belongs to the AB hydrolase superfamily. Lipase family.</text>
</comment>
<dbReference type="Proteomes" id="UP000694941">
    <property type="component" value="Unplaced"/>
</dbReference>
<dbReference type="PANTHER" id="PTHR11610">
    <property type="entry name" value="LIPASE"/>
    <property type="match status" value="1"/>
</dbReference>
<evidence type="ECO:0000256" key="3">
    <source>
        <dbReference type="ARBA" id="ARBA00022525"/>
    </source>
</evidence>
<evidence type="ECO:0000256" key="2">
    <source>
        <dbReference type="ARBA" id="ARBA00010701"/>
    </source>
</evidence>
<keyword evidence="7" id="KW-1185">Reference proteome</keyword>
<dbReference type="PANTHER" id="PTHR11610:SF185">
    <property type="entry name" value="LD47264P"/>
    <property type="match status" value="1"/>
</dbReference>
<dbReference type="SUPFAM" id="SSF53474">
    <property type="entry name" value="alpha/beta-Hydrolases"/>
    <property type="match status" value="1"/>
</dbReference>
<evidence type="ECO:0000256" key="1">
    <source>
        <dbReference type="ARBA" id="ARBA00004613"/>
    </source>
</evidence>
<dbReference type="InterPro" id="IPR013818">
    <property type="entry name" value="Lipase"/>
</dbReference>
<reference evidence="8" key="1">
    <citation type="submission" date="2025-08" db="UniProtKB">
        <authorList>
            <consortium name="RefSeq"/>
        </authorList>
    </citation>
    <scope>IDENTIFICATION</scope>
    <source>
        <tissue evidence="8">Muscle</tissue>
    </source>
</reference>
<name>A0ABM1BYR6_LIMPO</name>
<evidence type="ECO:0000256" key="4">
    <source>
        <dbReference type="RuleBase" id="RU004262"/>
    </source>
</evidence>
<dbReference type="Gene3D" id="2.60.60.20">
    <property type="entry name" value="PLAT/LH2 domain"/>
    <property type="match status" value="1"/>
</dbReference>
<dbReference type="SUPFAM" id="SSF49723">
    <property type="entry name" value="Lipase/lipooxygenase domain (PLAT/LH2 domain)"/>
    <property type="match status" value="1"/>
</dbReference>
<evidence type="ECO:0000313" key="7">
    <source>
        <dbReference type="Proteomes" id="UP000694941"/>
    </source>
</evidence>
<dbReference type="Gene3D" id="3.40.50.1820">
    <property type="entry name" value="alpha/beta hydrolase"/>
    <property type="match status" value="1"/>
</dbReference>
<sequence>MAKKVRLDRGDADFVDVIHTDSIVGLGTTEAIGHIDFYPNGGDHQPGCVIQPISTLFTEGVEQGVRRLFACDHLRSIDYYIEAMDNEKCTPVGVACESWKKYSDGECSDCGDTGQKCIMVGPQAETFREFKNDKKGKKFFFKTAPTKPYCMYDYQVQVTLAKPEDSSTQRGKLYVTIEGEDDDLSIRLSERSEELEPGEQYSYLVSTKKNPGPIETVKFKWVSYAPTLFDPEFWQGKTYEGDKEVYLSRVSVNPINNGNIEGRKVTPSSFCYKPDEPIKSNKRVELTPGECEEIIQ</sequence>
<protein>
    <submittedName>
        <fullName evidence="8">Inactive pancreatic lipase-related protein 1-like</fullName>
    </submittedName>
</protein>
<dbReference type="InterPro" id="IPR001024">
    <property type="entry name" value="PLAT/LH2_dom"/>
</dbReference>
<dbReference type="Pfam" id="PF01477">
    <property type="entry name" value="PLAT"/>
    <property type="match status" value="1"/>
</dbReference>
<evidence type="ECO:0000259" key="5">
    <source>
        <dbReference type="Pfam" id="PF00151"/>
    </source>
</evidence>
<gene>
    <name evidence="8" type="primary">LOC106475070</name>
</gene>
<keyword evidence="3" id="KW-0964">Secreted</keyword>
<dbReference type="Pfam" id="PF00151">
    <property type="entry name" value="Lipase"/>
    <property type="match status" value="1"/>
</dbReference>
<dbReference type="InterPro" id="IPR036392">
    <property type="entry name" value="PLAT/LH2_dom_sf"/>
</dbReference>
<proteinExistence type="inferred from homology"/>
<feature type="domain" description="Lipase" evidence="5">
    <location>
        <begin position="3"/>
        <end position="149"/>
    </location>
</feature>
<dbReference type="InterPro" id="IPR029058">
    <property type="entry name" value="AB_hydrolase_fold"/>
</dbReference>
<evidence type="ECO:0000259" key="6">
    <source>
        <dbReference type="Pfam" id="PF01477"/>
    </source>
</evidence>
<dbReference type="PRINTS" id="PR00821">
    <property type="entry name" value="TAGLIPASE"/>
</dbReference>
<organism evidence="7 8">
    <name type="scientific">Limulus polyphemus</name>
    <name type="common">Atlantic horseshoe crab</name>
    <dbReference type="NCBI Taxonomy" id="6850"/>
    <lineage>
        <taxon>Eukaryota</taxon>
        <taxon>Metazoa</taxon>
        <taxon>Ecdysozoa</taxon>
        <taxon>Arthropoda</taxon>
        <taxon>Chelicerata</taxon>
        <taxon>Merostomata</taxon>
        <taxon>Xiphosura</taxon>
        <taxon>Limulidae</taxon>
        <taxon>Limulus</taxon>
    </lineage>
</organism>
<accession>A0ABM1BYR6</accession>
<evidence type="ECO:0000313" key="8">
    <source>
        <dbReference type="RefSeq" id="XP_013791219.1"/>
    </source>
</evidence>